<feature type="signal peptide" evidence="3">
    <location>
        <begin position="1"/>
        <end position="23"/>
    </location>
</feature>
<dbReference type="InterPro" id="IPR006311">
    <property type="entry name" value="TAT_signal"/>
</dbReference>
<dbReference type="InterPro" id="IPR029052">
    <property type="entry name" value="Metallo-depent_PP-like"/>
</dbReference>
<dbReference type="SMART" id="SM00854">
    <property type="entry name" value="PGA_cap"/>
    <property type="match status" value="1"/>
</dbReference>
<keyword evidence="6" id="KW-1185">Reference proteome</keyword>
<evidence type="ECO:0000256" key="3">
    <source>
        <dbReference type="SAM" id="SignalP"/>
    </source>
</evidence>
<dbReference type="PANTHER" id="PTHR33393">
    <property type="entry name" value="POLYGLUTAMINE SYNTHESIS ACCESSORY PROTEIN RV0574C-RELATED"/>
    <property type="match status" value="1"/>
</dbReference>
<keyword evidence="3" id="KW-0732">Signal</keyword>
<evidence type="ECO:0000256" key="2">
    <source>
        <dbReference type="SAM" id="MobiDB-lite"/>
    </source>
</evidence>
<dbReference type="InterPro" id="IPR052169">
    <property type="entry name" value="CW_Biosynth-Accessory"/>
</dbReference>
<dbReference type="CDD" id="cd07381">
    <property type="entry name" value="MPP_CapA"/>
    <property type="match status" value="1"/>
</dbReference>
<feature type="domain" description="Capsule synthesis protein CapA" evidence="4">
    <location>
        <begin position="43"/>
        <end position="293"/>
    </location>
</feature>
<dbReference type="SUPFAM" id="SSF56300">
    <property type="entry name" value="Metallo-dependent phosphatases"/>
    <property type="match status" value="1"/>
</dbReference>
<dbReference type="Pfam" id="PF09587">
    <property type="entry name" value="PGA_cap"/>
    <property type="match status" value="1"/>
</dbReference>
<accession>A0ABY4MIC5</accession>
<organism evidence="5 6">
    <name type="scientific">Streptomyces halobius</name>
    <dbReference type="NCBI Taxonomy" id="2879846"/>
    <lineage>
        <taxon>Bacteria</taxon>
        <taxon>Bacillati</taxon>
        <taxon>Actinomycetota</taxon>
        <taxon>Actinomycetes</taxon>
        <taxon>Kitasatosporales</taxon>
        <taxon>Streptomycetaceae</taxon>
        <taxon>Streptomyces</taxon>
    </lineage>
</organism>
<dbReference type="EMBL" id="CP086322">
    <property type="protein sequence ID" value="UQA96464.1"/>
    <property type="molecule type" value="Genomic_DNA"/>
</dbReference>
<dbReference type="PANTHER" id="PTHR33393:SF13">
    <property type="entry name" value="PGA BIOSYNTHESIS PROTEIN CAPA"/>
    <property type="match status" value="1"/>
</dbReference>
<sequence length="405" mass="43481">MNRSTRFRPFRRAVLALTVSATAGCGLLPLGGAQAEAAPTAFTLAAGGDILIHPQLTGQARRDAGGTEDGDTPPDFTRIMAGVAPVLRRADLAVCHFAPVVGGPKGPFQSYPDFLVPPQITTAIKGAGYDTCSTASQHTLDHGPAGVRRTLDALDKAGLRHTGSARSRAEAQRPLIMDVKGVKVAQLSFAFGFNGREVPEDKPWLVNQTSFARIAAAERAARKAGAEVVVLSIHWGREHHPEASAPQVALARRIAKETGIDLVIGHHAHVVQPMEKVNGTWIAYGLGNQLARHDVPSGLTEEGAIGWFEFTRRDSGGWDVAARFVPTLVEIPPDDRAPDEAEPAREPGAPRDHRLVDVAAALRDDRRLSERQRARYQVAFERTEGTLLNRGAAKDGLRPLTELPG</sequence>
<dbReference type="Gene3D" id="3.60.21.10">
    <property type="match status" value="1"/>
</dbReference>
<evidence type="ECO:0000313" key="5">
    <source>
        <dbReference type="EMBL" id="UQA96464.1"/>
    </source>
</evidence>
<evidence type="ECO:0000256" key="1">
    <source>
        <dbReference type="ARBA" id="ARBA00005662"/>
    </source>
</evidence>
<gene>
    <name evidence="5" type="ORF">K9S39_35380</name>
</gene>
<dbReference type="RefSeq" id="WP_248867377.1">
    <property type="nucleotide sequence ID" value="NZ_CP086322.1"/>
</dbReference>
<dbReference type="PROSITE" id="PS51318">
    <property type="entry name" value="TAT"/>
    <property type="match status" value="1"/>
</dbReference>
<evidence type="ECO:0000259" key="4">
    <source>
        <dbReference type="SMART" id="SM00854"/>
    </source>
</evidence>
<protein>
    <submittedName>
        <fullName evidence="5">CapA family protein</fullName>
    </submittedName>
</protein>
<dbReference type="Proteomes" id="UP000830115">
    <property type="component" value="Chromosome"/>
</dbReference>
<evidence type="ECO:0000313" key="6">
    <source>
        <dbReference type="Proteomes" id="UP000830115"/>
    </source>
</evidence>
<comment type="similarity">
    <text evidence="1">Belongs to the CapA family.</text>
</comment>
<feature type="compositionally biased region" description="Basic and acidic residues" evidence="2">
    <location>
        <begin position="333"/>
        <end position="351"/>
    </location>
</feature>
<name>A0ABY4MIC5_9ACTN</name>
<reference evidence="5" key="1">
    <citation type="submission" date="2021-10" db="EMBL/GenBank/DDBJ databases">
        <title>Streptomyces nigrumlapis sp.nov.,an antimicrobial producing actinobacterium isolated from Black Gobi rocks.</title>
        <authorList>
            <person name="Wen Y."/>
            <person name="Zhang W."/>
            <person name="Liu X.G."/>
        </authorList>
    </citation>
    <scope>NUCLEOTIDE SEQUENCE</scope>
    <source>
        <strain evidence="5">ST13-2-2</strain>
    </source>
</reference>
<feature type="chain" id="PRO_5046210749" evidence="3">
    <location>
        <begin position="24"/>
        <end position="405"/>
    </location>
</feature>
<feature type="region of interest" description="Disordered" evidence="2">
    <location>
        <begin position="332"/>
        <end position="351"/>
    </location>
</feature>
<dbReference type="PROSITE" id="PS51257">
    <property type="entry name" value="PROKAR_LIPOPROTEIN"/>
    <property type="match status" value="1"/>
</dbReference>
<proteinExistence type="inferred from homology"/>
<dbReference type="InterPro" id="IPR019079">
    <property type="entry name" value="Capsule_synth_CapA"/>
</dbReference>